<evidence type="ECO:0000313" key="4">
    <source>
        <dbReference type="EMBL" id="MBD2609109.1"/>
    </source>
</evidence>
<organism evidence="4 5">
    <name type="scientific">Scytonema hofmannii FACHB-248</name>
    <dbReference type="NCBI Taxonomy" id="1842502"/>
    <lineage>
        <taxon>Bacteria</taxon>
        <taxon>Bacillati</taxon>
        <taxon>Cyanobacteriota</taxon>
        <taxon>Cyanophyceae</taxon>
        <taxon>Nostocales</taxon>
        <taxon>Scytonemataceae</taxon>
        <taxon>Scytonema</taxon>
    </lineage>
</organism>
<keyword evidence="5" id="KW-1185">Reference proteome</keyword>
<dbReference type="EMBL" id="JACJTA010000128">
    <property type="protein sequence ID" value="MBD2609109.1"/>
    <property type="molecule type" value="Genomic_DNA"/>
</dbReference>
<evidence type="ECO:0000313" key="5">
    <source>
        <dbReference type="Proteomes" id="UP000660380"/>
    </source>
</evidence>
<proteinExistence type="predicted"/>
<sequence length="422" mass="44673">MSRLAFPLKISTGAIILLTFCVTSVNSATISENFETGTKPSYAAGNVALSTGLWNFNDALIGNLTTDAKNGTQSARIRNSGRLTMLFDRTTGAGTITVKHAKFGSDGNTTWGVWCSTNSGISYTPVGSTVTSTSTTLQTATFTANISGFVRCDIRKTDGTTNRTNIDDIVITDYGSSTPSLPSGSVPFFDNINNPVSGLAYGSPADVTPPAPALNSFDTAVVNLCGTPGTVVSRSGFQSTLNANPTVLANIKAYVGGFLKPGRTSNTDFLNDLTDLWFNVAGFDHVFCGEPVQGGSIGGLHFVGRYVELQSKGLAGRLNNNTFREEVVPNTVYTMGVVMRVGTGTSQSTIKGYPYSLSAEEILSKVSLGYKNNPNTTTTNQACLLSVTDEGRTFKAVFVRRQGGIRTFYPDATPDSTANCIQ</sequence>
<feature type="domain" description="Bacterial EndoU nuclease" evidence="3">
    <location>
        <begin position="280"/>
        <end position="412"/>
    </location>
</feature>
<keyword evidence="2" id="KW-0732">Signal</keyword>
<dbReference type="Proteomes" id="UP000660380">
    <property type="component" value="Unassembled WGS sequence"/>
</dbReference>
<evidence type="ECO:0000256" key="2">
    <source>
        <dbReference type="SAM" id="SignalP"/>
    </source>
</evidence>
<feature type="signal peptide" evidence="2">
    <location>
        <begin position="1"/>
        <end position="27"/>
    </location>
</feature>
<feature type="chain" id="PRO_5045636973" evidence="2">
    <location>
        <begin position="28"/>
        <end position="422"/>
    </location>
</feature>
<reference evidence="4 5" key="1">
    <citation type="journal article" date="2020" name="ISME J.">
        <title>Comparative genomics reveals insights into cyanobacterial evolution and habitat adaptation.</title>
        <authorList>
            <person name="Chen M.Y."/>
            <person name="Teng W.K."/>
            <person name="Zhao L."/>
            <person name="Hu C.X."/>
            <person name="Zhou Y.K."/>
            <person name="Han B.P."/>
            <person name="Song L.R."/>
            <person name="Shu W.S."/>
        </authorList>
    </citation>
    <scope>NUCLEOTIDE SEQUENCE [LARGE SCALE GENOMIC DNA]</scope>
    <source>
        <strain evidence="4 5">FACHB-248</strain>
    </source>
</reference>
<evidence type="ECO:0000259" key="3">
    <source>
        <dbReference type="Pfam" id="PF14436"/>
    </source>
</evidence>
<dbReference type="InterPro" id="IPR037227">
    <property type="entry name" value="EndoU-like"/>
</dbReference>
<evidence type="ECO:0000256" key="1">
    <source>
        <dbReference type="ARBA" id="ARBA00022801"/>
    </source>
</evidence>
<dbReference type="Pfam" id="PF14436">
    <property type="entry name" value="EndoU_bacteria"/>
    <property type="match status" value="1"/>
</dbReference>
<name>A0ABR8H0P4_9CYAN</name>
<dbReference type="SUPFAM" id="SSF142877">
    <property type="entry name" value="EndoU-like"/>
    <property type="match status" value="1"/>
</dbReference>
<gene>
    <name evidence="4" type="ORF">H6G81_32485</name>
</gene>
<dbReference type="InterPro" id="IPR029501">
    <property type="entry name" value="EndoU_bac"/>
</dbReference>
<accession>A0ABR8H0P4</accession>
<keyword evidence="1" id="KW-0378">Hydrolase</keyword>
<comment type="caution">
    <text evidence="4">The sequence shown here is derived from an EMBL/GenBank/DDBJ whole genome shotgun (WGS) entry which is preliminary data.</text>
</comment>
<dbReference type="RefSeq" id="WP_029637284.1">
    <property type="nucleotide sequence ID" value="NZ_JACJTA010000128.1"/>
</dbReference>
<protein>
    <submittedName>
        <fullName evidence="4">EndoU domain-containing protein</fullName>
    </submittedName>
</protein>